<evidence type="ECO:0000259" key="2">
    <source>
        <dbReference type="PROSITE" id="PS50076"/>
    </source>
</evidence>
<feature type="region of interest" description="Disordered" evidence="1">
    <location>
        <begin position="52"/>
        <end position="104"/>
    </location>
</feature>
<evidence type="ECO:0000256" key="1">
    <source>
        <dbReference type="SAM" id="MobiDB-lite"/>
    </source>
</evidence>
<proteinExistence type="predicted"/>
<dbReference type="PROSITE" id="PS50076">
    <property type="entry name" value="DNAJ_2"/>
    <property type="match status" value="1"/>
</dbReference>
<dbReference type="SMART" id="SM00271">
    <property type="entry name" value="DnaJ"/>
    <property type="match status" value="1"/>
</dbReference>
<feature type="region of interest" description="Disordered" evidence="1">
    <location>
        <begin position="124"/>
        <end position="185"/>
    </location>
</feature>
<feature type="compositionally biased region" description="Basic and acidic residues" evidence="1">
    <location>
        <begin position="169"/>
        <end position="178"/>
    </location>
</feature>
<comment type="caution">
    <text evidence="3">The sequence shown here is derived from an EMBL/GenBank/DDBJ whole genome shotgun (WGS) entry which is preliminary data.</text>
</comment>
<dbReference type="SUPFAM" id="SSF46565">
    <property type="entry name" value="Chaperone J-domain"/>
    <property type="match status" value="1"/>
</dbReference>
<dbReference type="EMBL" id="CAJNDS010002070">
    <property type="protein sequence ID" value="CAE7304579.1"/>
    <property type="molecule type" value="Genomic_DNA"/>
</dbReference>
<feature type="region of interest" description="Disordered" evidence="1">
    <location>
        <begin position="219"/>
        <end position="256"/>
    </location>
</feature>
<dbReference type="PANTHER" id="PTHR43948">
    <property type="entry name" value="DNAJ HOMOLOG SUBFAMILY B"/>
    <property type="match status" value="1"/>
</dbReference>
<dbReference type="OrthoDB" id="445556at2759"/>
<dbReference type="Proteomes" id="UP000604046">
    <property type="component" value="Unassembled WGS sequence"/>
</dbReference>
<dbReference type="PANTHER" id="PTHR43948:SF10">
    <property type="entry name" value="MRJ, ISOFORM E"/>
    <property type="match status" value="1"/>
</dbReference>
<evidence type="ECO:0000313" key="3">
    <source>
        <dbReference type="EMBL" id="CAE7304579.1"/>
    </source>
</evidence>
<evidence type="ECO:0000313" key="4">
    <source>
        <dbReference type="Proteomes" id="UP000604046"/>
    </source>
</evidence>
<gene>
    <name evidence="3" type="primary">dnaJ</name>
    <name evidence="3" type="ORF">SNAT2548_LOCUS16013</name>
</gene>
<feature type="compositionally biased region" description="Low complexity" evidence="1">
    <location>
        <begin position="238"/>
        <end position="256"/>
    </location>
</feature>
<feature type="compositionally biased region" description="Low complexity" evidence="1">
    <location>
        <begin position="154"/>
        <end position="167"/>
    </location>
</feature>
<feature type="compositionally biased region" description="Low complexity" evidence="1">
    <location>
        <begin position="219"/>
        <end position="230"/>
    </location>
</feature>
<keyword evidence="4" id="KW-1185">Reference proteome</keyword>
<dbReference type="InterPro" id="IPR036869">
    <property type="entry name" value="J_dom_sf"/>
</dbReference>
<dbReference type="AlphaFoldDB" id="A0A812NCM3"/>
<dbReference type="Pfam" id="PF00226">
    <property type="entry name" value="DnaJ"/>
    <property type="match status" value="1"/>
</dbReference>
<organism evidence="3 4">
    <name type="scientific">Symbiodinium natans</name>
    <dbReference type="NCBI Taxonomy" id="878477"/>
    <lineage>
        <taxon>Eukaryota</taxon>
        <taxon>Sar</taxon>
        <taxon>Alveolata</taxon>
        <taxon>Dinophyceae</taxon>
        <taxon>Suessiales</taxon>
        <taxon>Symbiodiniaceae</taxon>
        <taxon>Symbiodinium</taxon>
    </lineage>
</organism>
<reference evidence="3" key="1">
    <citation type="submission" date="2021-02" db="EMBL/GenBank/DDBJ databases">
        <authorList>
            <person name="Dougan E. K."/>
            <person name="Rhodes N."/>
            <person name="Thang M."/>
            <person name="Chan C."/>
        </authorList>
    </citation>
    <scope>NUCLEOTIDE SEQUENCE</scope>
</reference>
<feature type="domain" description="J" evidence="2">
    <location>
        <begin position="3"/>
        <end position="56"/>
    </location>
</feature>
<name>A0A812NCM3_9DINO</name>
<dbReference type="InterPro" id="IPR001623">
    <property type="entry name" value="DnaJ_domain"/>
</dbReference>
<accession>A0A812NCM3</accession>
<dbReference type="Gene3D" id="1.10.287.110">
    <property type="entry name" value="DnaJ domain"/>
    <property type="match status" value="1"/>
</dbReference>
<protein>
    <submittedName>
        <fullName evidence="3">DnaJ protein</fullName>
    </submittedName>
</protein>
<dbReference type="CDD" id="cd06257">
    <property type="entry name" value="DnaJ"/>
    <property type="match status" value="1"/>
</dbReference>
<sequence>MLQPHDVLQIQPGSNEEDVKAAYKRRALETHPDKGGDVEEFRAVRKAYEQLLKDSPARPAAAASPPQTKPTGVAPFPRGFSDLFSDFGGPATTPLRFRSEPRKRRRTLEESIDLAFASIPLAAFPRRPPVPSQRRRPMEPASPRVAAPQLRPMTTAGAKTATTSTPAPRSERSERSEGTEAFEASSPVAKMWKKLLELTPEKRKQAISGLPASAKLQLKAHLQAQKQGQQTEQSTRASGGEDSSSSDSSSSSSSEGLPFPALSDWFRSCCTQHRAPEGILEFLFSACSALAATISLRMTLFVAY</sequence>
<feature type="compositionally biased region" description="Low complexity" evidence="1">
    <location>
        <begin position="57"/>
        <end position="66"/>
    </location>
</feature>